<reference evidence="2 3" key="1">
    <citation type="submission" date="2016-02" db="EMBL/GenBank/DDBJ databases">
        <title>Genome analysis of coral dinoflagellate symbionts highlights evolutionary adaptations to a symbiotic lifestyle.</title>
        <authorList>
            <person name="Aranda M."/>
            <person name="Li Y."/>
            <person name="Liew Y.J."/>
            <person name="Baumgarten S."/>
            <person name="Simakov O."/>
            <person name="Wilson M."/>
            <person name="Piel J."/>
            <person name="Ashoor H."/>
            <person name="Bougouffa S."/>
            <person name="Bajic V.B."/>
            <person name="Ryu T."/>
            <person name="Ravasi T."/>
            <person name="Bayer T."/>
            <person name="Micklem G."/>
            <person name="Kim H."/>
            <person name="Bhak J."/>
            <person name="Lajeunesse T.C."/>
            <person name="Voolstra C.R."/>
        </authorList>
    </citation>
    <scope>NUCLEOTIDE SEQUENCE [LARGE SCALE GENOMIC DNA]</scope>
    <source>
        <strain evidence="2 3">CCMP2467</strain>
    </source>
</reference>
<keyword evidence="3" id="KW-1185">Reference proteome</keyword>
<protein>
    <submittedName>
        <fullName evidence="2">Uncharacterized protein</fullName>
    </submittedName>
</protein>
<evidence type="ECO:0000256" key="1">
    <source>
        <dbReference type="SAM" id="Phobius"/>
    </source>
</evidence>
<comment type="caution">
    <text evidence="2">The sequence shown here is derived from an EMBL/GenBank/DDBJ whole genome shotgun (WGS) entry which is preliminary data.</text>
</comment>
<evidence type="ECO:0000313" key="2">
    <source>
        <dbReference type="EMBL" id="OLP92762.1"/>
    </source>
</evidence>
<organism evidence="2 3">
    <name type="scientific">Symbiodinium microadriaticum</name>
    <name type="common">Dinoflagellate</name>
    <name type="synonym">Zooxanthella microadriatica</name>
    <dbReference type="NCBI Taxonomy" id="2951"/>
    <lineage>
        <taxon>Eukaryota</taxon>
        <taxon>Sar</taxon>
        <taxon>Alveolata</taxon>
        <taxon>Dinophyceae</taxon>
        <taxon>Suessiales</taxon>
        <taxon>Symbiodiniaceae</taxon>
        <taxon>Symbiodinium</taxon>
    </lineage>
</organism>
<dbReference type="Proteomes" id="UP000186817">
    <property type="component" value="Unassembled WGS sequence"/>
</dbReference>
<dbReference type="EMBL" id="LSRX01000607">
    <property type="protein sequence ID" value="OLP92762.1"/>
    <property type="molecule type" value="Genomic_DNA"/>
</dbReference>
<keyword evidence="1" id="KW-0472">Membrane</keyword>
<keyword evidence="1" id="KW-1133">Transmembrane helix</keyword>
<feature type="transmembrane region" description="Helical" evidence="1">
    <location>
        <begin position="26"/>
        <end position="47"/>
    </location>
</feature>
<proteinExistence type="predicted"/>
<dbReference type="AlphaFoldDB" id="A0A1Q9DC73"/>
<sequence length="440" mass="48252">MYDNDPDYYGGPDYEGRETAGGKMSAAFGSLCLGIVLFPVSLAVLGYNEQLYMCTHKNILYAQKMAEVISCNEQQSFFPDMVVYLACPIHEDSLHVYTPASFGSSGLGQSITFRSSAGAQTAEMYQCVESSHEEKCGKDEKCRAYSYKMEWLRHPVDSNSFSMTGQAQQARQSGCPGFQGNPPWPHDVLPTVETSWDTTPLTFERLMEVIAAIQKTSLDSLAVLRFHSTQTCTGKIQGPTLPFLLQAGSRTPAALELYDHLRLLTNSAVWQLIGGSSFHISRVEAGNVVFFKMPHLPHDARLVESLWVLPFLQAVQSAWSATESALGAPVVPDFILPVLTNLGSLSRPASTYAKPMSYSQSLAAMRHFLTVPWQDATKPTPVTAEESRAFTLHSLKVCLLAAGAQVRAAEEARQHQGLEASQVSTFGEGVSRFVYPSLLL</sequence>
<gene>
    <name evidence="2" type="ORF">AK812_SmicGene25398</name>
</gene>
<accession>A0A1Q9DC73</accession>
<name>A0A1Q9DC73_SYMMI</name>
<dbReference type="OrthoDB" id="455558at2759"/>
<keyword evidence="1" id="KW-0812">Transmembrane</keyword>
<evidence type="ECO:0000313" key="3">
    <source>
        <dbReference type="Proteomes" id="UP000186817"/>
    </source>
</evidence>